<name>A0ACB7ZI53_9ERIC</name>
<evidence type="ECO:0000313" key="1">
    <source>
        <dbReference type="EMBL" id="KAH7865290.1"/>
    </source>
</evidence>
<proteinExistence type="predicted"/>
<evidence type="ECO:0000313" key="2">
    <source>
        <dbReference type="Proteomes" id="UP000828048"/>
    </source>
</evidence>
<sequence length="512" mass="57086">MLPIYKPEGFLNNEISLVDKSDQEVPLQALPYGLPPGCPLFTKNGIRVERSKNRMQQYNDIWDISKCRELGGRGNKKDTRGLGYPEYVRDMQTKQPFLVMTKGGGRKLKGKGKKTISQPVADSGVIPPALIPLSETPQAHALLGKRKAKNKSNCLSGFIFMCNARTKPECYRNRVFGLPAGRREDVEKVKKGMKLFLFDFDMKLLYGVYVATSNGQMNLEPSAFGGRFPAQVSFAIHKECLPLRETAFKFAIRENYEGSKFKAELTRQQVKDLLLLFPALTAASVAPIPQAIRVPALADQLQPSVMLPPSQDLYLAGAQPGYAAPIVEPHSVQRRVLNDPYYYAEIQRPYLAEDTAHIVRDLYSRYVGLQQTSPPDQFAGIAAGYYSTYPTIAPQRQNVAGYYTTYPIPPTSLGPPVMHPHGQVPGMPEQPARSFPVSSSYRFDVANQPPHAYYSRKILERKKRNLRGSICTRLPAITLKRNRIAEESSSRVVNAAQPDTNHQLGGDNGQLL</sequence>
<comment type="caution">
    <text evidence="1">The sequence shown here is derived from an EMBL/GenBank/DDBJ whole genome shotgun (WGS) entry which is preliminary data.</text>
</comment>
<protein>
    <submittedName>
        <fullName evidence="1">Uncharacterized protein</fullName>
    </submittedName>
</protein>
<keyword evidence="2" id="KW-1185">Reference proteome</keyword>
<organism evidence="1 2">
    <name type="scientific">Vaccinium darrowii</name>
    <dbReference type="NCBI Taxonomy" id="229202"/>
    <lineage>
        <taxon>Eukaryota</taxon>
        <taxon>Viridiplantae</taxon>
        <taxon>Streptophyta</taxon>
        <taxon>Embryophyta</taxon>
        <taxon>Tracheophyta</taxon>
        <taxon>Spermatophyta</taxon>
        <taxon>Magnoliopsida</taxon>
        <taxon>eudicotyledons</taxon>
        <taxon>Gunneridae</taxon>
        <taxon>Pentapetalae</taxon>
        <taxon>asterids</taxon>
        <taxon>Ericales</taxon>
        <taxon>Ericaceae</taxon>
        <taxon>Vaccinioideae</taxon>
        <taxon>Vaccinieae</taxon>
        <taxon>Vaccinium</taxon>
    </lineage>
</organism>
<accession>A0ACB7ZI53</accession>
<dbReference type="EMBL" id="CM037159">
    <property type="protein sequence ID" value="KAH7865290.1"/>
    <property type="molecule type" value="Genomic_DNA"/>
</dbReference>
<gene>
    <name evidence="1" type="ORF">Vadar_004712</name>
</gene>
<reference evidence="1 2" key="1">
    <citation type="journal article" date="2021" name="Hortic Res">
        <title>High-quality reference genome and annotation aids understanding of berry development for evergreen blueberry (Vaccinium darrowii).</title>
        <authorList>
            <person name="Yu J."/>
            <person name="Hulse-Kemp A.M."/>
            <person name="Babiker E."/>
            <person name="Staton M."/>
        </authorList>
    </citation>
    <scope>NUCLEOTIDE SEQUENCE [LARGE SCALE GENOMIC DNA]</scope>
    <source>
        <strain evidence="2">cv. NJ 8807/NJ 8810</strain>
        <tissue evidence="1">Young leaf</tissue>
    </source>
</reference>
<dbReference type="Proteomes" id="UP000828048">
    <property type="component" value="Chromosome 9"/>
</dbReference>